<organism evidence="3 4">
    <name type="scientific">Methylobacterium gnaphalii</name>
    <dbReference type="NCBI Taxonomy" id="1010610"/>
    <lineage>
        <taxon>Bacteria</taxon>
        <taxon>Pseudomonadati</taxon>
        <taxon>Pseudomonadota</taxon>
        <taxon>Alphaproteobacteria</taxon>
        <taxon>Hyphomicrobiales</taxon>
        <taxon>Methylobacteriaceae</taxon>
        <taxon>Methylobacterium</taxon>
    </lineage>
</organism>
<evidence type="ECO:0000313" key="4">
    <source>
        <dbReference type="Proteomes" id="UP000321750"/>
    </source>
</evidence>
<dbReference type="SUPFAM" id="SSF51735">
    <property type="entry name" value="NAD(P)-binding Rossmann-fold domains"/>
    <property type="match status" value="1"/>
</dbReference>
<dbReference type="EMBL" id="BJZV01000026">
    <property type="protein sequence ID" value="GEP11985.1"/>
    <property type="molecule type" value="Genomic_DNA"/>
</dbReference>
<evidence type="ECO:0000259" key="2">
    <source>
        <dbReference type="SMART" id="SM00829"/>
    </source>
</evidence>
<protein>
    <submittedName>
        <fullName evidence="3">Crotonyl-CoA reductase</fullName>
    </submittedName>
</protein>
<evidence type="ECO:0000313" key="3">
    <source>
        <dbReference type="EMBL" id="GEP11985.1"/>
    </source>
</evidence>
<dbReference type="Gene3D" id="3.40.50.720">
    <property type="entry name" value="NAD(P)-binding Rossmann-like Domain"/>
    <property type="match status" value="1"/>
</dbReference>
<dbReference type="PANTHER" id="PTHR44154:SF1">
    <property type="entry name" value="QUINONE OXIDOREDUCTASE"/>
    <property type="match status" value="1"/>
</dbReference>
<accession>A0A512JPU7</accession>
<dbReference type="PANTHER" id="PTHR44154">
    <property type="entry name" value="QUINONE OXIDOREDUCTASE"/>
    <property type="match status" value="1"/>
</dbReference>
<dbReference type="InterPro" id="IPR011032">
    <property type="entry name" value="GroES-like_sf"/>
</dbReference>
<dbReference type="GO" id="GO:0043880">
    <property type="term" value="F:crotonyl-CoA reductase activity"/>
    <property type="evidence" value="ECO:0007669"/>
    <property type="project" value="InterPro"/>
</dbReference>
<dbReference type="InterPro" id="IPR013149">
    <property type="entry name" value="ADH-like_C"/>
</dbReference>
<reference evidence="3 4" key="1">
    <citation type="submission" date="2019-07" db="EMBL/GenBank/DDBJ databases">
        <title>Whole genome shotgun sequence of Methylobacterium gnaphalii NBRC 107716.</title>
        <authorList>
            <person name="Hosoyama A."/>
            <person name="Uohara A."/>
            <person name="Ohji S."/>
            <person name="Ichikawa N."/>
        </authorList>
    </citation>
    <scope>NUCLEOTIDE SEQUENCE [LARGE SCALE GENOMIC DNA]</scope>
    <source>
        <strain evidence="3 4">NBRC 107716</strain>
    </source>
</reference>
<dbReference type="InterPro" id="IPR020843">
    <property type="entry name" value="ER"/>
</dbReference>
<keyword evidence="1" id="KW-0521">NADP</keyword>
<dbReference type="OrthoDB" id="9790818at2"/>
<dbReference type="InterPro" id="IPR036291">
    <property type="entry name" value="NAD(P)-bd_dom_sf"/>
</dbReference>
<sequence length="434" mass="47939">MASSAAVTPAWTGGTTEKKDLYELGEVPPLGHVPKNMYAWVVRKERHGPPESANEVEVVPTWEIGDDDVLVYVMAAGINYNHVWGSLGEPVSPMDSHKSDIHIGGSDASGIVWAVGRKVKLWKVGDEVVIHCNQDDGDDEECNGGDPMFSNSQRIWGYETPDGSFAQFCRVQSRQLMPRPKHLTWEEAACYTLTLATAYRMLFGHTPHQLKPSDNVLVWGASGGLGVFAVQLIAASGANAIGVISDESKRDYVMSLGAKGVINRKDFDCWGQMPKVNSPEYTAWLKEARKFGKAIWEITGKGKDVDMVFEHPGESTFPVSCLVVKRGGMVVFCAGTTGYNITFDARYVWMRQKRIQGSHFAHLKQASAANRFVIDRRVDPCMSEVYPWEKIPEAHTKMWKNQHPPGNMACLVNATKAGLRTVEDVIEAGPKKAI</sequence>
<gene>
    <name evidence="3" type="primary">ccr</name>
    <name evidence="3" type="ORF">MGN01_38300</name>
</gene>
<dbReference type="InterPro" id="IPR051603">
    <property type="entry name" value="Zinc-ADH_QOR/CCCR"/>
</dbReference>
<dbReference type="SUPFAM" id="SSF50129">
    <property type="entry name" value="GroES-like"/>
    <property type="match status" value="1"/>
</dbReference>
<dbReference type="SMART" id="SM00829">
    <property type="entry name" value="PKS_ER"/>
    <property type="match status" value="1"/>
</dbReference>
<dbReference type="Pfam" id="PF08240">
    <property type="entry name" value="ADH_N"/>
    <property type="match status" value="1"/>
</dbReference>
<comment type="caution">
    <text evidence="3">The sequence shown here is derived from an EMBL/GenBank/DDBJ whole genome shotgun (WGS) entry which is preliminary data.</text>
</comment>
<dbReference type="Proteomes" id="UP000321750">
    <property type="component" value="Unassembled WGS sequence"/>
</dbReference>
<keyword evidence="4" id="KW-1185">Reference proteome</keyword>
<dbReference type="CDD" id="cd08246">
    <property type="entry name" value="crotonyl_coA_red"/>
    <property type="match status" value="1"/>
</dbReference>
<dbReference type="AlphaFoldDB" id="A0A512JPU7"/>
<dbReference type="InterPro" id="IPR013154">
    <property type="entry name" value="ADH-like_N"/>
</dbReference>
<feature type="domain" description="Enoyl reductase (ER)" evidence="2">
    <location>
        <begin position="48"/>
        <end position="403"/>
    </location>
</feature>
<dbReference type="Pfam" id="PF00107">
    <property type="entry name" value="ADH_zinc_N"/>
    <property type="match status" value="1"/>
</dbReference>
<dbReference type="Gene3D" id="3.90.180.10">
    <property type="entry name" value="Medium-chain alcohol dehydrogenases, catalytic domain"/>
    <property type="match status" value="1"/>
</dbReference>
<name>A0A512JPU7_9HYPH</name>
<dbReference type="RefSeq" id="WP_147048387.1">
    <property type="nucleotide sequence ID" value="NZ_BJZV01000026.1"/>
</dbReference>
<dbReference type="NCBIfam" id="TIGR01751">
    <property type="entry name" value="crot-CoA-red"/>
    <property type="match status" value="1"/>
</dbReference>
<evidence type="ECO:0000256" key="1">
    <source>
        <dbReference type="ARBA" id="ARBA00022857"/>
    </source>
</evidence>
<dbReference type="InterPro" id="IPR010085">
    <property type="entry name" value="Crot_CoA_red"/>
</dbReference>
<proteinExistence type="predicted"/>